<sequence>QASNIGAYNIGRQAARAAKGFIVGQYIYLVEDRYTLPEKTMSPLSNAYRSHAQPITIHNFIYPETASRHVPVDLESGRVLAAKRPAIIAFALENLTLLATFGDISRPFATAGALNVETYTGASKF</sequence>
<dbReference type="WBParaSite" id="nRc.2.0.1.t04971-RA">
    <property type="protein sequence ID" value="nRc.2.0.1.t04971-RA"/>
    <property type="gene ID" value="nRc.2.0.1.g04971"/>
</dbReference>
<protein>
    <submittedName>
        <fullName evidence="2">Uncharacterized protein</fullName>
    </submittedName>
</protein>
<organism evidence="1 2">
    <name type="scientific">Romanomermis culicivorax</name>
    <name type="common">Nematode worm</name>
    <dbReference type="NCBI Taxonomy" id="13658"/>
    <lineage>
        <taxon>Eukaryota</taxon>
        <taxon>Metazoa</taxon>
        <taxon>Ecdysozoa</taxon>
        <taxon>Nematoda</taxon>
        <taxon>Enoplea</taxon>
        <taxon>Dorylaimia</taxon>
        <taxon>Mermithida</taxon>
        <taxon>Mermithoidea</taxon>
        <taxon>Mermithidae</taxon>
        <taxon>Romanomermis</taxon>
    </lineage>
</organism>
<keyword evidence="1" id="KW-1185">Reference proteome</keyword>
<proteinExistence type="predicted"/>
<evidence type="ECO:0000313" key="2">
    <source>
        <dbReference type="WBParaSite" id="nRc.2.0.1.t04971-RA"/>
    </source>
</evidence>
<dbReference type="Proteomes" id="UP000887565">
    <property type="component" value="Unplaced"/>
</dbReference>
<name>A0A915HTW0_ROMCU</name>
<accession>A0A915HTW0</accession>
<reference evidence="2" key="1">
    <citation type="submission" date="2022-11" db="UniProtKB">
        <authorList>
            <consortium name="WormBaseParasite"/>
        </authorList>
    </citation>
    <scope>IDENTIFICATION</scope>
</reference>
<dbReference type="AlphaFoldDB" id="A0A915HTW0"/>
<evidence type="ECO:0000313" key="1">
    <source>
        <dbReference type="Proteomes" id="UP000887565"/>
    </source>
</evidence>